<comment type="caution">
    <text evidence="1">The sequence shown here is derived from an EMBL/GenBank/DDBJ whole genome shotgun (WGS) entry which is preliminary data.</text>
</comment>
<sequence>MSYIKPLIILLLCGIASLACEEKKKTKNDITSEAVQTMNENKKETLPELIVNKESFTKIEDLHFKHSVGGEAIKEETLVMVKYDSLFLEIKFECRNNPRMDQNHYTEDNSPMFNQEVFELFISKGKEAREDYLEIQLNPNNALFLARINNQYKGNKEFNLDYIDTKTSGVEHSVAKDRDARTWSGHLRIPLQLLQYPENTPDPVYRLNFYRIISQADHSVKDWSNNPENATYACWSSTMAQRPQFHRPEYFGYLFLK</sequence>
<accession>A0A926Q5H5</accession>
<gene>
    <name evidence="1" type="ORF">IBL28_18555</name>
</gene>
<dbReference type="Proteomes" id="UP000653730">
    <property type="component" value="Unassembled WGS sequence"/>
</dbReference>
<organism evidence="1 2">
    <name type="scientific">Sinomicrobium weinanense</name>
    <dbReference type="NCBI Taxonomy" id="2842200"/>
    <lineage>
        <taxon>Bacteria</taxon>
        <taxon>Pseudomonadati</taxon>
        <taxon>Bacteroidota</taxon>
        <taxon>Flavobacteriia</taxon>
        <taxon>Flavobacteriales</taxon>
        <taxon>Flavobacteriaceae</taxon>
        <taxon>Sinomicrobium</taxon>
    </lineage>
</organism>
<evidence type="ECO:0000313" key="2">
    <source>
        <dbReference type="Proteomes" id="UP000653730"/>
    </source>
</evidence>
<dbReference type="Gene3D" id="2.60.40.1190">
    <property type="match status" value="1"/>
</dbReference>
<dbReference type="SUPFAM" id="SSF49344">
    <property type="entry name" value="CBD9-like"/>
    <property type="match status" value="1"/>
</dbReference>
<dbReference type="EMBL" id="JACVDC010000082">
    <property type="protein sequence ID" value="MBC9797980.1"/>
    <property type="molecule type" value="Genomic_DNA"/>
</dbReference>
<protein>
    <submittedName>
        <fullName evidence="1">Carbohydrate-binding family 9-like protein</fullName>
    </submittedName>
</protein>
<dbReference type="AlphaFoldDB" id="A0A926Q5H5"/>
<reference evidence="1 2" key="1">
    <citation type="submission" date="2020-09" db="EMBL/GenBank/DDBJ databases">
        <title>Sinomicrobium weinanense sp. nov., a halophilic bacteria isolated from saline-alkali soil.</title>
        <authorList>
            <person name="Wu P."/>
            <person name="Ren H."/>
            <person name="Mei Y."/>
            <person name="Liang Y."/>
            <person name="Chen Z."/>
        </authorList>
    </citation>
    <scope>NUCLEOTIDE SEQUENCE [LARGE SCALE GENOMIC DNA]</scope>
    <source>
        <strain evidence="1 2">FJxs</strain>
    </source>
</reference>
<dbReference type="CDD" id="cd09620">
    <property type="entry name" value="CBM9_like_3"/>
    <property type="match status" value="1"/>
</dbReference>
<dbReference type="PROSITE" id="PS51257">
    <property type="entry name" value="PROKAR_LIPOPROTEIN"/>
    <property type="match status" value="1"/>
</dbReference>
<evidence type="ECO:0000313" key="1">
    <source>
        <dbReference type="EMBL" id="MBC9797980.1"/>
    </source>
</evidence>
<dbReference type="RefSeq" id="WP_187967106.1">
    <property type="nucleotide sequence ID" value="NZ_JACVDC010000082.1"/>
</dbReference>
<name>A0A926Q5H5_9FLAO</name>
<keyword evidence="2" id="KW-1185">Reference proteome</keyword>
<proteinExistence type="predicted"/>